<feature type="region of interest" description="Disordered" evidence="1">
    <location>
        <begin position="266"/>
        <end position="334"/>
    </location>
</feature>
<evidence type="ECO:0000313" key="4">
    <source>
        <dbReference type="Proteomes" id="UP000182841"/>
    </source>
</evidence>
<dbReference type="InterPro" id="IPR003587">
    <property type="entry name" value="Hint_dom_N"/>
</dbReference>
<feature type="compositionally biased region" description="Polar residues" evidence="1">
    <location>
        <begin position="321"/>
        <end position="331"/>
    </location>
</feature>
<dbReference type="Gene3D" id="2.180.10.10">
    <property type="entry name" value="RHS repeat-associated core"/>
    <property type="match status" value="1"/>
</dbReference>
<organism evidence="3 4">
    <name type="scientific">Streptomyces qinglanensis</name>
    <dbReference type="NCBI Taxonomy" id="943816"/>
    <lineage>
        <taxon>Bacteria</taxon>
        <taxon>Bacillati</taxon>
        <taxon>Actinomycetota</taxon>
        <taxon>Actinomycetes</taxon>
        <taxon>Kitasatosporales</taxon>
        <taxon>Streptomycetaceae</taxon>
        <taxon>Streptomyces</taxon>
    </lineage>
</organism>
<dbReference type="Pfam" id="PF07591">
    <property type="entry name" value="PT-HINT"/>
    <property type="match status" value="1"/>
</dbReference>
<proteinExistence type="predicted"/>
<dbReference type="PROSITE" id="PS50818">
    <property type="entry name" value="INTEIN_C_TER"/>
    <property type="match status" value="1"/>
</dbReference>
<evidence type="ECO:0000259" key="2">
    <source>
        <dbReference type="SMART" id="SM00306"/>
    </source>
</evidence>
<dbReference type="PROSITE" id="PS50817">
    <property type="entry name" value="INTEIN_N_TER"/>
    <property type="match status" value="1"/>
</dbReference>
<dbReference type="InterPro" id="IPR036844">
    <property type="entry name" value="Hint_dom_sf"/>
</dbReference>
<sequence>MTATDARGTTLAHVYDNLGRPTELREGSPSGELRAKWVYDSISGAKGQLTESTRYADGAAYSSKVTSYDRLYRPVKTAVVIPEKEGKLAGTYQTGTRYLPSGLVGGISYSAAGSLPGGGYTTSYEKETLRPTSVLASGFKADTSYSLTGKPLQHTLGATSGGKKTWITNTYEWGTRRLATSRVDREDQPGVDRHNTYRYDQAGNVLSLSDTSRSGTDTQCFTYDYLRRLTDAWTQSDKACDDDPTAGEIAGPAPYWHSYTYGKSGNRLTETQHDTGGGTKDTKRTYTYPKPGEPQPHALSSVTTELPSGTATRDSYDYDESGNTTTRTLDGTPQKLRWDAEGHLAKVTEPLEESTGGGEEGPEEQTTEYLYDADGNRLIARTPSRTTLYLGQGHTEVTLAKGADKPEATRYTPLGSGNEAVQQDDGTLTFTAADHQGTGQLAVAAKDLKLTQRRTLPFGGPRGEKPGSWPGSKSFVGGIDDSADTGLTHLGAREYDPATGTFLSVDPVMDLTDPQQINGYTYGNNSPVVNSDPTGLLFGGIWKQIKKTAVAVHRQASRWNRASSSIGRWLGSSVGRRAGYHVSTVDYRRPKPSPGPSPTPGPYPDHGSDPVLNVLKFAFEVVLPDADAWQGCISDPDVSADCASAAMDLPWFKVLKLGKAAAKVAKAAEKGANRGKGVQRGAKKGARSGCKCFLAGTGVEMADGSVKSIEDIELGDKVRTTDPKTGKTSEHEVTATIVTDEDKHFTRLTLKTPKGTETLTATDEHPFWSVSKRSWVEAGDLTPGTTLRTDDGHTTVTVKSTHHYTDRRRTYNLTVEGVHTYYVLAGQTPVLVHNSGGLCPKILDETYKSASTPAKLEHVIDPEKHGFADLVARSGGREQAMRRIVDSLGDVSDLPTAGRFEVGRVIDGENVTIRGAVVNGVPRIGTAFNPDKFPGGK</sequence>
<gene>
    <name evidence="3" type="ORF">SAMN05421870_11667</name>
</gene>
<dbReference type="InterPro" id="IPR050708">
    <property type="entry name" value="T6SS_VgrG/RHS"/>
</dbReference>
<dbReference type="SUPFAM" id="SSF51294">
    <property type="entry name" value="Hedgehog/intein (Hint) domain"/>
    <property type="match status" value="1"/>
</dbReference>
<dbReference type="RefSeq" id="WP_420856799.1">
    <property type="nucleotide sequence ID" value="NZ_KZ836077.1"/>
</dbReference>
<protein>
    <submittedName>
        <fullName evidence="3">Intein C-terminal splicing region/RHS repeat-associated core domain-containing protein</fullName>
    </submittedName>
</protein>
<feature type="compositionally biased region" description="Pro residues" evidence="1">
    <location>
        <begin position="592"/>
        <end position="603"/>
    </location>
</feature>
<evidence type="ECO:0000313" key="3">
    <source>
        <dbReference type="EMBL" id="SES30826.1"/>
    </source>
</evidence>
<dbReference type="AlphaFoldDB" id="A0A1H9WA45"/>
<dbReference type="InterPro" id="IPR006141">
    <property type="entry name" value="Intein_N"/>
</dbReference>
<dbReference type="GO" id="GO:0016539">
    <property type="term" value="P:intein-mediated protein splicing"/>
    <property type="evidence" value="ECO:0007669"/>
    <property type="project" value="InterPro"/>
</dbReference>
<feature type="domain" description="Hint" evidence="2">
    <location>
        <begin position="690"/>
        <end position="791"/>
    </location>
</feature>
<dbReference type="EMBL" id="FOGO01000016">
    <property type="protein sequence ID" value="SES30826.1"/>
    <property type="molecule type" value="Genomic_DNA"/>
</dbReference>
<dbReference type="InterPro" id="IPR030934">
    <property type="entry name" value="Intein_C"/>
</dbReference>
<dbReference type="Gene3D" id="2.170.16.10">
    <property type="entry name" value="Hedgehog/Intein (Hint) domain"/>
    <property type="match status" value="1"/>
</dbReference>
<evidence type="ECO:0000256" key="1">
    <source>
        <dbReference type="SAM" id="MobiDB-lite"/>
    </source>
</evidence>
<keyword evidence="4" id="KW-1185">Reference proteome</keyword>
<dbReference type="CDD" id="cd00081">
    <property type="entry name" value="Hint"/>
    <property type="match status" value="1"/>
</dbReference>
<dbReference type="InterPro" id="IPR022385">
    <property type="entry name" value="Rhs_assc_core"/>
</dbReference>
<name>A0A1H9WA45_9ACTN</name>
<reference evidence="4" key="1">
    <citation type="submission" date="2016-10" db="EMBL/GenBank/DDBJ databases">
        <authorList>
            <person name="Varghese N."/>
            <person name="Submissions S."/>
        </authorList>
    </citation>
    <scope>NUCLEOTIDE SEQUENCE [LARGE SCALE GENOMIC DNA]</scope>
    <source>
        <strain evidence="4">CGMCC 4.6825</strain>
    </source>
</reference>
<dbReference type="PANTHER" id="PTHR32305:SF17">
    <property type="entry name" value="TRNA NUCLEASE WAPA"/>
    <property type="match status" value="1"/>
</dbReference>
<dbReference type="NCBIfam" id="TIGR03696">
    <property type="entry name" value="Rhs_assc_core"/>
    <property type="match status" value="1"/>
</dbReference>
<accession>A0A1H9WA45</accession>
<dbReference type="NCBIfam" id="TIGR01443">
    <property type="entry name" value="intein_Cterm"/>
    <property type="match status" value="1"/>
</dbReference>
<dbReference type="SMART" id="SM00306">
    <property type="entry name" value="HintN"/>
    <property type="match status" value="1"/>
</dbReference>
<feature type="region of interest" description="Disordered" evidence="1">
    <location>
        <begin position="584"/>
        <end position="607"/>
    </location>
</feature>
<dbReference type="PANTHER" id="PTHR32305">
    <property type="match status" value="1"/>
</dbReference>
<feature type="compositionally biased region" description="Polar residues" evidence="1">
    <location>
        <begin position="298"/>
        <end position="313"/>
    </location>
</feature>
<dbReference type="Proteomes" id="UP000182841">
    <property type="component" value="Unassembled WGS sequence"/>
</dbReference>